<proteinExistence type="predicted"/>
<dbReference type="EMBL" id="JAIQDJ010000007">
    <property type="protein sequence ID" value="MBZ4186825.1"/>
    <property type="molecule type" value="Genomic_DNA"/>
</dbReference>
<sequence>MSDLDFTLAEDAFGQLQLTLGDGSTHGGVVPVRAFPIAAPDEGVSLVGHDGHELVWVPRLSALDASRKAIIEAELAQREFMPVIERIVSVSSFVTPSQWTVATNRGETTFTLKAEDDIRRISTTTLLIADSHGVHYLIQDLAALDRNSKKLLDRFL</sequence>
<protein>
    <submittedName>
        <fullName evidence="2">DUF1854 domain-containing protein</fullName>
    </submittedName>
</protein>
<evidence type="ECO:0000259" key="1">
    <source>
        <dbReference type="Pfam" id="PF08909"/>
    </source>
</evidence>
<dbReference type="RefSeq" id="WP_223629503.1">
    <property type="nucleotide sequence ID" value="NZ_JAIQDJ010000007.1"/>
</dbReference>
<gene>
    <name evidence="2" type="ORF">K7B09_10895</name>
</gene>
<dbReference type="Proteomes" id="UP001430290">
    <property type="component" value="Unassembled WGS sequence"/>
</dbReference>
<reference evidence="2" key="1">
    <citation type="submission" date="2021-09" db="EMBL/GenBank/DDBJ databases">
        <authorList>
            <person name="Wu T."/>
            <person name="Guo S.Z."/>
        </authorList>
    </citation>
    <scope>NUCLEOTIDE SEQUENCE</scope>
    <source>
        <strain evidence="2">RSS-23</strain>
    </source>
</reference>
<accession>A0ABS7TGE2</accession>
<dbReference type="InterPro" id="IPR015005">
    <property type="entry name" value="DUF1854"/>
</dbReference>
<feature type="domain" description="DUF1854" evidence="1">
    <location>
        <begin position="26"/>
        <end position="155"/>
    </location>
</feature>
<keyword evidence="3" id="KW-1185">Reference proteome</keyword>
<organism evidence="2 3">
    <name type="scientific">Thermomonas beijingensis</name>
    <dbReference type="NCBI Taxonomy" id="2872701"/>
    <lineage>
        <taxon>Bacteria</taxon>
        <taxon>Pseudomonadati</taxon>
        <taxon>Pseudomonadota</taxon>
        <taxon>Gammaproteobacteria</taxon>
        <taxon>Lysobacterales</taxon>
        <taxon>Lysobacteraceae</taxon>
        <taxon>Thermomonas</taxon>
    </lineage>
</organism>
<comment type="caution">
    <text evidence="2">The sequence shown here is derived from an EMBL/GenBank/DDBJ whole genome shotgun (WGS) entry which is preliminary data.</text>
</comment>
<dbReference type="Pfam" id="PF08909">
    <property type="entry name" value="DUF1854"/>
    <property type="match status" value="1"/>
</dbReference>
<evidence type="ECO:0000313" key="3">
    <source>
        <dbReference type="Proteomes" id="UP001430290"/>
    </source>
</evidence>
<name>A0ABS7TGE2_9GAMM</name>
<evidence type="ECO:0000313" key="2">
    <source>
        <dbReference type="EMBL" id="MBZ4186825.1"/>
    </source>
</evidence>